<dbReference type="OrthoDB" id="1282452at2759"/>
<evidence type="ECO:0000256" key="2">
    <source>
        <dbReference type="PROSITE-ProRule" id="PRU00982"/>
    </source>
</evidence>
<dbReference type="AlphaFoldDB" id="A0A443NBZ2"/>
<gene>
    <name evidence="4" type="ORF">CKAN_00442600</name>
</gene>
<name>A0A443NBZ2_9MAGN</name>
<dbReference type="InterPro" id="IPR043454">
    <property type="entry name" value="NPH3/RPT2-like"/>
</dbReference>
<dbReference type="PANTHER" id="PTHR32370">
    <property type="entry name" value="OS12G0117600 PROTEIN"/>
    <property type="match status" value="1"/>
</dbReference>
<dbReference type="Pfam" id="PF03000">
    <property type="entry name" value="NPH3"/>
    <property type="match status" value="1"/>
</dbReference>
<evidence type="ECO:0000256" key="1">
    <source>
        <dbReference type="ARBA" id="ARBA00022786"/>
    </source>
</evidence>
<dbReference type="Proteomes" id="UP000283530">
    <property type="component" value="Unassembled WGS sequence"/>
</dbReference>
<protein>
    <submittedName>
        <fullName evidence="4">BTB/POZ domain-containing protein isoform X1</fullName>
    </submittedName>
</protein>
<feature type="domain" description="NPH3" evidence="3">
    <location>
        <begin position="1"/>
        <end position="144"/>
    </location>
</feature>
<comment type="similarity">
    <text evidence="2">Belongs to the NPH3 family.</text>
</comment>
<evidence type="ECO:0000313" key="5">
    <source>
        <dbReference type="Proteomes" id="UP000283530"/>
    </source>
</evidence>
<proteinExistence type="inferred from homology"/>
<dbReference type="EMBL" id="QPKB01000002">
    <property type="protein sequence ID" value="RWR76016.1"/>
    <property type="molecule type" value="Genomic_DNA"/>
</dbReference>
<accession>A0A443NBZ2</accession>
<organism evidence="4 5">
    <name type="scientific">Cinnamomum micranthum f. kanehirae</name>
    <dbReference type="NCBI Taxonomy" id="337451"/>
    <lineage>
        <taxon>Eukaryota</taxon>
        <taxon>Viridiplantae</taxon>
        <taxon>Streptophyta</taxon>
        <taxon>Embryophyta</taxon>
        <taxon>Tracheophyta</taxon>
        <taxon>Spermatophyta</taxon>
        <taxon>Magnoliopsida</taxon>
        <taxon>Magnoliidae</taxon>
        <taxon>Laurales</taxon>
        <taxon>Lauraceae</taxon>
        <taxon>Cinnamomum</taxon>
    </lineage>
</organism>
<keyword evidence="1" id="KW-0833">Ubl conjugation pathway</keyword>
<keyword evidence="5" id="KW-1185">Reference proteome</keyword>
<sequence length="144" mass="16309">MKGRFLDPEPQNKQRVIIETIAGLLPTKSRKSSVPIAFLSGLLKTVIMVSASFTCRSDLERRIGLQLDQEDILIPANPYGHNQPLYETDSILRIFSIFLNLDEDEITILKVSKLFDNYLVEIALDLKLLPSKFITLTELLPDHA</sequence>
<comment type="caution">
    <text evidence="4">The sequence shown here is derived from an EMBL/GenBank/DDBJ whole genome shotgun (WGS) entry which is preliminary data.</text>
</comment>
<dbReference type="UniPathway" id="UPA00143"/>
<dbReference type="PROSITE" id="PS51649">
    <property type="entry name" value="NPH3"/>
    <property type="match status" value="1"/>
</dbReference>
<evidence type="ECO:0000313" key="4">
    <source>
        <dbReference type="EMBL" id="RWR76016.1"/>
    </source>
</evidence>
<evidence type="ECO:0000259" key="3">
    <source>
        <dbReference type="PROSITE" id="PS51649"/>
    </source>
</evidence>
<dbReference type="GO" id="GO:0016567">
    <property type="term" value="P:protein ubiquitination"/>
    <property type="evidence" value="ECO:0007669"/>
    <property type="project" value="UniProtKB-UniPathway"/>
</dbReference>
<dbReference type="InterPro" id="IPR027356">
    <property type="entry name" value="NPH3_dom"/>
</dbReference>
<reference evidence="4 5" key="1">
    <citation type="journal article" date="2019" name="Nat. Plants">
        <title>Stout camphor tree genome fills gaps in understanding of flowering plant genome evolution.</title>
        <authorList>
            <person name="Chaw S.M."/>
            <person name="Liu Y.C."/>
            <person name="Wu Y.W."/>
            <person name="Wang H.Y."/>
            <person name="Lin C.I."/>
            <person name="Wu C.S."/>
            <person name="Ke H.M."/>
            <person name="Chang L.Y."/>
            <person name="Hsu C.Y."/>
            <person name="Yang H.T."/>
            <person name="Sudianto E."/>
            <person name="Hsu M.H."/>
            <person name="Wu K.P."/>
            <person name="Wang L.N."/>
            <person name="Leebens-Mack J.H."/>
            <person name="Tsai I.J."/>
        </authorList>
    </citation>
    <scope>NUCLEOTIDE SEQUENCE [LARGE SCALE GENOMIC DNA]</scope>
    <source>
        <strain evidence="5">cv. Chaw 1501</strain>
        <tissue evidence="4">Young leaves</tissue>
    </source>
</reference>